<reference evidence="2 3" key="1">
    <citation type="journal article" date="2016" name="Nat. Commun.">
        <title>Thousands of microbial genomes shed light on interconnected biogeochemical processes in an aquifer system.</title>
        <authorList>
            <person name="Anantharaman K."/>
            <person name="Brown C.T."/>
            <person name="Hug L.A."/>
            <person name="Sharon I."/>
            <person name="Castelle C.J."/>
            <person name="Probst A.J."/>
            <person name="Thomas B.C."/>
            <person name="Singh A."/>
            <person name="Wilkins M.J."/>
            <person name="Karaoz U."/>
            <person name="Brodie E.L."/>
            <person name="Williams K.H."/>
            <person name="Hubbard S.S."/>
            <person name="Banfield J.F."/>
        </authorList>
    </citation>
    <scope>NUCLEOTIDE SEQUENCE [LARGE SCALE GENOMIC DNA]</scope>
</reference>
<dbReference type="AlphaFoldDB" id="A0A1F5EB34"/>
<proteinExistence type="predicted"/>
<dbReference type="STRING" id="1797471.A3A71_00050"/>
<dbReference type="EMBL" id="MEZX01000002">
    <property type="protein sequence ID" value="OGD64444.1"/>
    <property type="molecule type" value="Genomic_DNA"/>
</dbReference>
<protein>
    <submittedName>
        <fullName evidence="2">Uncharacterized protein</fullName>
    </submittedName>
</protein>
<evidence type="ECO:0000313" key="3">
    <source>
        <dbReference type="Proteomes" id="UP000177481"/>
    </source>
</evidence>
<accession>A0A1F5EB34</accession>
<feature type="region of interest" description="Disordered" evidence="1">
    <location>
        <begin position="56"/>
        <end position="75"/>
    </location>
</feature>
<dbReference type="Proteomes" id="UP000177481">
    <property type="component" value="Unassembled WGS sequence"/>
</dbReference>
<evidence type="ECO:0000313" key="2">
    <source>
        <dbReference type="EMBL" id="OGD64444.1"/>
    </source>
</evidence>
<comment type="caution">
    <text evidence="2">The sequence shown here is derived from an EMBL/GenBank/DDBJ whole genome shotgun (WGS) entry which is preliminary data.</text>
</comment>
<gene>
    <name evidence="2" type="ORF">A3A71_00050</name>
</gene>
<name>A0A1F5EB34_9BACT</name>
<evidence type="ECO:0000256" key="1">
    <source>
        <dbReference type="SAM" id="MobiDB-lite"/>
    </source>
</evidence>
<organism evidence="2 3">
    <name type="scientific">Candidatus Berkelbacteria bacterium RIFCSPLOWO2_01_FULL_50_28</name>
    <dbReference type="NCBI Taxonomy" id="1797471"/>
    <lineage>
        <taxon>Bacteria</taxon>
        <taxon>Candidatus Berkelbacteria</taxon>
    </lineage>
</organism>
<sequence length="75" mass="8180">MAKKNKLEQLEQDIAVVKDLMAGEQLSLEQIEDKHPQLSAAVNFVREEATAVEKAAKPTGSGCSARRPTRAEAFV</sequence>